<evidence type="ECO:0000313" key="2">
    <source>
        <dbReference type="Proteomes" id="UP000015105"/>
    </source>
</evidence>
<evidence type="ECO:0000313" key="1">
    <source>
        <dbReference type="EnsemblPlants" id="AET3Gv20361200.21"/>
    </source>
</evidence>
<name>A0A453EJ54_AEGTS</name>
<accession>A0A453EJ54</accession>
<dbReference type="AlphaFoldDB" id="A0A453EJ54"/>
<dbReference type="Proteomes" id="UP000015105">
    <property type="component" value="Chromosome 3D"/>
</dbReference>
<keyword evidence="2" id="KW-1185">Reference proteome</keyword>
<reference evidence="1" key="4">
    <citation type="submission" date="2019-03" db="UniProtKB">
        <authorList>
            <consortium name="EnsemblPlants"/>
        </authorList>
    </citation>
    <scope>IDENTIFICATION</scope>
</reference>
<dbReference type="Gramene" id="AET3Gv20361200.21">
    <property type="protein sequence ID" value="AET3Gv20361200.21"/>
    <property type="gene ID" value="AET3Gv20361200"/>
</dbReference>
<sequence>MLYVFPLPCTCYFIIFIHDFLLTELRIQCFKLLLLLYLKPYGHSEVNFIFDPSPDPAQAGATCTGLPFV</sequence>
<reference evidence="1" key="5">
    <citation type="journal article" date="2021" name="G3 (Bethesda)">
        <title>Aegilops tauschii genome assembly Aet v5.0 features greater sequence contiguity and improved annotation.</title>
        <authorList>
            <person name="Wang L."/>
            <person name="Zhu T."/>
            <person name="Rodriguez J.C."/>
            <person name="Deal K.R."/>
            <person name="Dubcovsky J."/>
            <person name="McGuire P.E."/>
            <person name="Lux T."/>
            <person name="Spannagl M."/>
            <person name="Mayer K.F.X."/>
            <person name="Baldrich P."/>
            <person name="Meyers B.C."/>
            <person name="Huo N."/>
            <person name="Gu Y.Q."/>
            <person name="Zhou H."/>
            <person name="Devos K.M."/>
            <person name="Bennetzen J.L."/>
            <person name="Unver T."/>
            <person name="Budak H."/>
            <person name="Gulick P.J."/>
            <person name="Galiba G."/>
            <person name="Kalapos B."/>
            <person name="Nelson D.R."/>
            <person name="Li P."/>
            <person name="You F.M."/>
            <person name="Luo M.C."/>
            <person name="Dvorak J."/>
        </authorList>
    </citation>
    <scope>NUCLEOTIDE SEQUENCE [LARGE SCALE GENOMIC DNA]</scope>
    <source>
        <strain evidence="1">cv. AL8/78</strain>
    </source>
</reference>
<reference evidence="2" key="2">
    <citation type="journal article" date="2017" name="Nat. Plants">
        <title>The Aegilops tauschii genome reveals multiple impacts of transposons.</title>
        <authorList>
            <person name="Zhao G."/>
            <person name="Zou C."/>
            <person name="Li K."/>
            <person name="Wang K."/>
            <person name="Li T."/>
            <person name="Gao L."/>
            <person name="Zhang X."/>
            <person name="Wang H."/>
            <person name="Yang Z."/>
            <person name="Liu X."/>
            <person name="Jiang W."/>
            <person name="Mao L."/>
            <person name="Kong X."/>
            <person name="Jiao Y."/>
            <person name="Jia J."/>
        </authorList>
    </citation>
    <scope>NUCLEOTIDE SEQUENCE [LARGE SCALE GENOMIC DNA]</scope>
    <source>
        <strain evidence="2">cv. AL8/78</strain>
    </source>
</reference>
<protein>
    <submittedName>
        <fullName evidence="1">Uncharacterized protein</fullName>
    </submittedName>
</protein>
<organism evidence="1 2">
    <name type="scientific">Aegilops tauschii subsp. strangulata</name>
    <name type="common">Goatgrass</name>
    <dbReference type="NCBI Taxonomy" id="200361"/>
    <lineage>
        <taxon>Eukaryota</taxon>
        <taxon>Viridiplantae</taxon>
        <taxon>Streptophyta</taxon>
        <taxon>Embryophyta</taxon>
        <taxon>Tracheophyta</taxon>
        <taxon>Spermatophyta</taxon>
        <taxon>Magnoliopsida</taxon>
        <taxon>Liliopsida</taxon>
        <taxon>Poales</taxon>
        <taxon>Poaceae</taxon>
        <taxon>BOP clade</taxon>
        <taxon>Pooideae</taxon>
        <taxon>Triticodae</taxon>
        <taxon>Triticeae</taxon>
        <taxon>Triticinae</taxon>
        <taxon>Aegilops</taxon>
    </lineage>
</organism>
<proteinExistence type="predicted"/>
<reference evidence="2" key="1">
    <citation type="journal article" date="2014" name="Science">
        <title>Ancient hybridizations among the ancestral genomes of bread wheat.</title>
        <authorList>
            <consortium name="International Wheat Genome Sequencing Consortium,"/>
            <person name="Marcussen T."/>
            <person name="Sandve S.R."/>
            <person name="Heier L."/>
            <person name="Spannagl M."/>
            <person name="Pfeifer M."/>
            <person name="Jakobsen K.S."/>
            <person name="Wulff B.B."/>
            <person name="Steuernagel B."/>
            <person name="Mayer K.F."/>
            <person name="Olsen O.A."/>
        </authorList>
    </citation>
    <scope>NUCLEOTIDE SEQUENCE [LARGE SCALE GENOMIC DNA]</scope>
    <source>
        <strain evidence="2">cv. AL8/78</strain>
    </source>
</reference>
<dbReference type="EnsemblPlants" id="AET3Gv20361200.21">
    <property type="protein sequence ID" value="AET3Gv20361200.21"/>
    <property type="gene ID" value="AET3Gv20361200"/>
</dbReference>
<reference evidence="1" key="3">
    <citation type="journal article" date="2017" name="Nature">
        <title>Genome sequence of the progenitor of the wheat D genome Aegilops tauschii.</title>
        <authorList>
            <person name="Luo M.C."/>
            <person name="Gu Y.Q."/>
            <person name="Puiu D."/>
            <person name="Wang H."/>
            <person name="Twardziok S.O."/>
            <person name="Deal K.R."/>
            <person name="Huo N."/>
            <person name="Zhu T."/>
            <person name="Wang L."/>
            <person name="Wang Y."/>
            <person name="McGuire P.E."/>
            <person name="Liu S."/>
            <person name="Long H."/>
            <person name="Ramasamy R.K."/>
            <person name="Rodriguez J.C."/>
            <person name="Van S.L."/>
            <person name="Yuan L."/>
            <person name="Wang Z."/>
            <person name="Xia Z."/>
            <person name="Xiao L."/>
            <person name="Anderson O.D."/>
            <person name="Ouyang S."/>
            <person name="Liang Y."/>
            <person name="Zimin A.V."/>
            <person name="Pertea G."/>
            <person name="Qi P."/>
            <person name="Bennetzen J.L."/>
            <person name="Dai X."/>
            <person name="Dawson M.W."/>
            <person name="Muller H.G."/>
            <person name="Kugler K."/>
            <person name="Rivarola-Duarte L."/>
            <person name="Spannagl M."/>
            <person name="Mayer K.F.X."/>
            <person name="Lu F.H."/>
            <person name="Bevan M.W."/>
            <person name="Leroy P."/>
            <person name="Li P."/>
            <person name="You F.M."/>
            <person name="Sun Q."/>
            <person name="Liu Z."/>
            <person name="Lyons E."/>
            <person name="Wicker T."/>
            <person name="Salzberg S.L."/>
            <person name="Devos K.M."/>
            <person name="Dvorak J."/>
        </authorList>
    </citation>
    <scope>NUCLEOTIDE SEQUENCE [LARGE SCALE GENOMIC DNA]</scope>
    <source>
        <strain evidence="1">cv. AL8/78</strain>
    </source>
</reference>